<name>A0A7W6GJH1_9HYPH</name>
<evidence type="ECO:0000256" key="6">
    <source>
        <dbReference type="SAM" id="MobiDB-lite"/>
    </source>
</evidence>
<accession>A0A7W6GJH1</accession>
<dbReference type="GO" id="GO:0016787">
    <property type="term" value="F:hydrolase activity"/>
    <property type="evidence" value="ECO:0007669"/>
    <property type="project" value="UniProtKB-KW"/>
</dbReference>
<comment type="caution">
    <text evidence="7">The sequence shown here is derived from an EMBL/GenBank/DDBJ whole genome shotgun (WGS) entry which is preliminary data.</text>
</comment>
<keyword evidence="4" id="KW-0547">Nucleotide-binding</keyword>
<dbReference type="GO" id="GO:0110001">
    <property type="term" value="C:toxin-antitoxin complex"/>
    <property type="evidence" value="ECO:0007669"/>
    <property type="project" value="InterPro"/>
</dbReference>
<evidence type="ECO:0000256" key="1">
    <source>
        <dbReference type="ARBA" id="ARBA00022553"/>
    </source>
</evidence>
<keyword evidence="8" id="KW-1185">Reference proteome</keyword>
<evidence type="ECO:0000313" key="7">
    <source>
        <dbReference type="EMBL" id="MBB3975904.1"/>
    </source>
</evidence>
<dbReference type="InterPro" id="IPR008201">
    <property type="entry name" value="HepT-like"/>
</dbReference>
<protein>
    <submittedName>
        <fullName evidence="7">Uncharacterized protein with HEPN domain</fullName>
    </submittedName>
</protein>
<organism evidence="7 8">
    <name type="scientific">Mycoplana azooxidifex</name>
    <dbReference type="NCBI Taxonomy" id="1636188"/>
    <lineage>
        <taxon>Bacteria</taxon>
        <taxon>Pseudomonadati</taxon>
        <taxon>Pseudomonadota</taxon>
        <taxon>Alphaproteobacteria</taxon>
        <taxon>Hyphomicrobiales</taxon>
        <taxon>Rhizobiaceae</taxon>
        <taxon>Mycoplana</taxon>
    </lineage>
</organism>
<dbReference type="GO" id="GO:0000166">
    <property type="term" value="F:nucleotide binding"/>
    <property type="evidence" value="ECO:0007669"/>
    <property type="project" value="UniProtKB-KW"/>
</dbReference>
<keyword evidence="1" id="KW-0597">Phosphoprotein</keyword>
<sequence length="119" mass="13491">MSSDGARYRSDPDRDAGDDRTDRDRARRRTREDFGKDDILRLAVQRAIEIISEASRHIPDAMLRQAPGIPWRSIRGMGNILRHEYHRIADDVIWNVAAHDLPALKKALLALRASIGGPQ</sequence>
<keyword evidence="3" id="KW-0540">Nuclease</keyword>
<dbReference type="Proteomes" id="UP000574761">
    <property type="component" value="Unassembled WGS sequence"/>
</dbReference>
<feature type="region of interest" description="Disordered" evidence="6">
    <location>
        <begin position="1"/>
        <end position="30"/>
    </location>
</feature>
<evidence type="ECO:0000256" key="4">
    <source>
        <dbReference type="ARBA" id="ARBA00022741"/>
    </source>
</evidence>
<evidence type="ECO:0000256" key="3">
    <source>
        <dbReference type="ARBA" id="ARBA00022722"/>
    </source>
</evidence>
<dbReference type="GO" id="GO:0004540">
    <property type="term" value="F:RNA nuclease activity"/>
    <property type="evidence" value="ECO:0007669"/>
    <property type="project" value="InterPro"/>
</dbReference>
<dbReference type="AlphaFoldDB" id="A0A7W6GJH1"/>
<evidence type="ECO:0000313" key="8">
    <source>
        <dbReference type="Proteomes" id="UP000574761"/>
    </source>
</evidence>
<dbReference type="EMBL" id="JACIEE010000002">
    <property type="protein sequence ID" value="MBB3975904.1"/>
    <property type="molecule type" value="Genomic_DNA"/>
</dbReference>
<evidence type="ECO:0000256" key="2">
    <source>
        <dbReference type="ARBA" id="ARBA00022649"/>
    </source>
</evidence>
<dbReference type="PANTHER" id="PTHR34139:SF1">
    <property type="entry name" value="RNASE MJ1380-RELATED"/>
    <property type="match status" value="1"/>
</dbReference>
<evidence type="ECO:0000256" key="5">
    <source>
        <dbReference type="ARBA" id="ARBA00022801"/>
    </source>
</evidence>
<dbReference type="PANTHER" id="PTHR34139">
    <property type="entry name" value="UPF0331 PROTEIN MJ0127"/>
    <property type="match status" value="1"/>
</dbReference>
<keyword evidence="2" id="KW-1277">Toxin-antitoxin system</keyword>
<dbReference type="InterPro" id="IPR051813">
    <property type="entry name" value="HepT_RNase_toxin"/>
</dbReference>
<keyword evidence="5" id="KW-0378">Hydrolase</keyword>
<dbReference type="Pfam" id="PF01934">
    <property type="entry name" value="HepT-like"/>
    <property type="match status" value="1"/>
</dbReference>
<proteinExistence type="predicted"/>
<dbReference type="RefSeq" id="WP_343059419.1">
    <property type="nucleotide sequence ID" value="NZ_JACIEE010000002.1"/>
</dbReference>
<gene>
    <name evidence="7" type="ORF">GGQ64_001091</name>
</gene>
<reference evidence="7 8" key="1">
    <citation type="submission" date="2020-08" db="EMBL/GenBank/DDBJ databases">
        <title>Genomic Encyclopedia of Type Strains, Phase IV (KMG-IV): sequencing the most valuable type-strain genomes for metagenomic binning, comparative biology and taxonomic classification.</title>
        <authorList>
            <person name="Goeker M."/>
        </authorList>
    </citation>
    <scope>NUCLEOTIDE SEQUENCE [LARGE SCALE GENOMIC DNA]</scope>
    <source>
        <strain evidence="7 8">DSM 100211</strain>
    </source>
</reference>